<accession>A0A1A8BFD6</accession>
<protein>
    <submittedName>
        <fullName evidence="1">Uncharacterized protein</fullName>
    </submittedName>
</protein>
<sequence>SVPERGRRGGGGVTRYRLLLLTDREMLAAFRMVQAARRARVENIHPAVSDLHPNAPAAKPALLMNGSPAVPRMI</sequence>
<dbReference type="EMBL" id="HADZ01001998">
    <property type="protein sequence ID" value="SBP65939.1"/>
    <property type="molecule type" value="Transcribed_RNA"/>
</dbReference>
<reference evidence="1" key="1">
    <citation type="submission" date="2016-05" db="EMBL/GenBank/DDBJ databases">
        <authorList>
            <person name="Lavstsen T."/>
            <person name="Jespersen J.S."/>
        </authorList>
    </citation>
    <scope>NUCLEOTIDE SEQUENCE</scope>
    <source>
        <tissue evidence="1">Brain</tissue>
    </source>
</reference>
<evidence type="ECO:0000313" key="1">
    <source>
        <dbReference type="EMBL" id="SBP65939.1"/>
    </source>
</evidence>
<feature type="non-terminal residue" evidence="1">
    <location>
        <position position="74"/>
    </location>
</feature>
<proteinExistence type="predicted"/>
<dbReference type="AlphaFoldDB" id="A0A1A8BFD6"/>
<reference evidence="1" key="2">
    <citation type="submission" date="2016-06" db="EMBL/GenBank/DDBJ databases">
        <title>The genome of a short-lived fish provides insights into sex chromosome evolution and the genetic control of aging.</title>
        <authorList>
            <person name="Reichwald K."/>
            <person name="Felder M."/>
            <person name="Petzold A."/>
            <person name="Koch P."/>
            <person name="Groth M."/>
            <person name="Platzer M."/>
        </authorList>
    </citation>
    <scope>NUCLEOTIDE SEQUENCE</scope>
    <source>
        <tissue evidence="1">Brain</tissue>
    </source>
</reference>
<gene>
    <name evidence="1" type="primary">Nfu_g_1_021281</name>
</gene>
<organism evidence="1">
    <name type="scientific">Nothobranchius kadleci</name>
    <name type="common">African annual killifish</name>
    <dbReference type="NCBI Taxonomy" id="1051664"/>
    <lineage>
        <taxon>Eukaryota</taxon>
        <taxon>Metazoa</taxon>
        <taxon>Chordata</taxon>
        <taxon>Craniata</taxon>
        <taxon>Vertebrata</taxon>
        <taxon>Euteleostomi</taxon>
        <taxon>Actinopterygii</taxon>
        <taxon>Neopterygii</taxon>
        <taxon>Teleostei</taxon>
        <taxon>Neoteleostei</taxon>
        <taxon>Acanthomorphata</taxon>
        <taxon>Ovalentaria</taxon>
        <taxon>Atherinomorphae</taxon>
        <taxon>Cyprinodontiformes</taxon>
        <taxon>Nothobranchiidae</taxon>
        <taxon>Nothobranchius</taxon>
    </lineage>
</organism>
<feature type="non-terminal residue" evidence="1">
    <location>
        <position position="1"/>
    </location>
</feature>
<name>A0A1A8BFD6_NOTKA</name>